<reference evidence="3 4" key="1">
    <citation type="journal article" date="2020" name="Antonie Van Leeuwenhoek">
        <title>Rhodopirellula heiligendammensis sp. nov., Rhodopirellula pilleata sp. nov., and Rhodopirellula solitaria sp. nov. isolated from natural or artificial marine surfaces in Northern Germany and California, USA, and emended description of the genus Rhodopirellula.</title>
        <authorList>
            <person name="Kallscheuer N."/>
            <person name="Wiegand S."/>
            <person name="Jogler M."/>
            <person name="Boedeker C."/>
            <person name="Peeters S.H."/>
            <person name="Rast P."/>
            <person name="Heuer A."/>
            <person name="Jetten M.S.M."/>
            <person name="Rohde M."/>
            <person name="Jogler C."/>
        </authorList>
    </citation>
    <scope>NUCLEOTIDE SEQUENCE [LARGE SCALE GENOMIC DNA]</scope>
    <source>
        <strain evidence="3 4">Poly21</strain>
    </source>
</reference>
<dbReference type="SUPFAM" id="SSF56059">
    <property type="entry name" value="Glutathione synthetase ATP-binding domain-like"/>
    <property type="match status" value="1"/>
</dbReference>
<dbReference type="InterPro" id="IPR011761">
    <property type="entry name" value="ATP-grasp"/>
</dbReference>
<protein>
    <submittedName>
        <fullName evidence="3">Carbamoyl phosphate synthase-like protein</fullName>
    </submittedName>
</protein>
<dbReference type="PROSITE" id="PS50975">
    <property type="entry name" value="ATP_GRASP"/>
    <property type="match status" value="1"/>
</dbReference>
<keyword evidence="1" id="KW-0547">Nucleotide-binding</keyword>
<comment type="caution">
    <text evidence="3">The sequence shown here is derived from an EMBL/GenBank/DDBJ whole genome shotgun (WGS) entry which is preliminary data.</text>
</comment>
<dbReference type="OrthoDB" id="271331at2"/>
<dbReference type="InterPro" id="IPR003806">
    <property type="entry name" value="ATP-grasp_PylC-type"/>
</dbReference>
<keyword evidence="4" id="KW-1185">Reference proteome</keyword>
<dbReference type="EMBL" id="SJPU01000002">
    <property type="protein sequence ID" value="TWU15116.1"/>
    <property type="molecule type" value="Genomic_DNA"/>
</dbReference>
<organism evidence="3 4">
    <name type="scientific">Allorhodopirellula heiligendammensis</name>
    <dbReference type="NCBI Taxonomy" id="2714739"/>
    <lineage>
        <taxon>Bacteria</taxon>
        <taxon>Pseudomonadati</taxon>
        <taxon>Planctomycetota</taxon>
        <taxon>Planctomycetia</taxon>
        <taxon>Pirellulales</taxon>
        <taxon>Pirellulaceae</taxon>
        <taxon>Allorhodopirellula</taxon>
    </lineage>
</organism>
<gene>
    <name evidence="3" type="ORF">Poly21_23080</name>
</gene>
<evidence type="ECO:0000313" key="3">
    <source>
        <dbReference type="EMBL" id="TWU15116.1"/>
    </source>
</evidence>
<dbReference type="AlphaFoldDB" id="A0A5C6BV73"/>
<dbReference type="Gene3D" id="3.40.50.11770">
    <property type="match status" value="1"/>
</dbReference>
<dbReference type="Proteomes" id="UP000319908">
    <property type="component" value="Unassembled WGS sequence"/>
</dbReference>
<name>A0A5C6BV73_9BACT</name>
<accession>A0A5C6BV73</accession>
<dbReference type="InterPro" id="IPR040803">
    <property type="entry name" value="MfnD_preATP-grasp"/>
</dbReference>
<keyword evidence="1" id="KW-0067">ATP-binding</keyword>
<proteinExistence type="predicted"/>
<dbReference type="RefSeq" id="WP_146407065.1">
    <property type="nucleotide sequence ID" value="NZ_SJPU01000002.1"/>
</dbReference>
<evidence type="ECO:0000259" key="2">
    <source>
        <dbReference type="PROSITE" id="PS50975"/>
    </source>
</evidence>
<dbReference type="GO" id="GO:0005524">
    <property type="term" value="F:ATP binding"/>
    <property type="evidence" value="ECO:0007669"/>
    <property type="project" value="UniProtKB-UniRule"/>
</dbReference>
<dbReference type="Pfam" id="PF02655">
    <property type="entry name" value="ATP-grasp_3"/>
    <property type="match status" value="1"/>
</dbReference>
<feature type="domain" description="ATP-grasp" evidence="2">
    <location>
        <begin position="169"/>
        <end position="363"/>
    </location>
</feature>
<evidence type="ECO:0000256" key="1">
    <source>
        <dbReference type="PROSITE-ProRule" id="PRU00409"/>
    </source>
</evidence>
<sequence length="384" mass="41760">MLDRETSTPSAPLRVFVAEYLCGGGMLDTPLDTVSKSLLREGMAMWQALVTDLAGWASVRTPVDPRLPQLSGDISALAGQLETVPMQPCAELWGGWIEIARECDVAIVIIPETDGLLTKGITLLRAAGIQVLAPTGTAIGLTADKWATAKWLHQNNIAHPDTWSLERRRNGIAERHYTRSRPLAAGRLDPIFSDFPSSGYLVKPRDGCGAARIRRYDELKPALASMKPDEITQQYWPGRSASVSVIASSEHARVSILPAVWQNLEMVPHTAARDSVSTSHLSYQGGSGPLSTELQQRAHALTSRVLQALPGRLAGFVGIDLMLGENANCDAVIEINPRLTTSYIGLRKMTDENLTQRLWGNPDQATAINVPAESVHWNLHAVVT</sequence>
<dbReference type="Gene3D" id="3.30.470.20">
    <property type="entry name" value="ATP-grasp fold, B domain"/>
    <property type="match status" value="1"/>
</dbReference>
<evidence type="ECO:0000313" key="4">
    <source>
        <dbReference type="Proteomes" id="UP000319908"/>
    </source>
</evidence>
<dbReference type="Pfam" id="PF18301">
    <property type="entry name" value="preATP-grasp_3"/>
    <property type="match status" value="1"/>
</dbReference>
<dbReference type="GO" id="GO:0046872">
    <property type="term" value="F:metal ion binding"/>
    <property type="evidence" value="ECO:0007669"/>
    <property type="project" value="InterPro"/>
</dbReference>